<dbReference type="KEGG" id="dee:HQN60_00745"/>
<dbReference type="PANTHER" id="PTHR30543">
    <property type="entry name" value="CHROMATE REDUCTASE"/>
    <property type="match status" value="1"/>
</dbReference>
<keyword evidence="3" id="KW-1185">Reference proteome</keyword>
<dbReference type="EMBL" id="CP054143">
    <property type="protein sequence ID" value="QKJ65387.1"/>
    <property type="molecule type" value="Genomic_DNA"/>
</dbReference>
<dbReference type="RefSeq" id="WP_173531897.1">
    <property type="nucleotide sequence ID" value="NZ_CP054143.1"/>
</dbReference>
<dbReference type="GO" id="GO:0005829">
    <property type="term" value="C:cytosol"/>
    <property type="evidence" value="ECO:0007669"/>
    <property type="project" value="TreeGrafter"/>
</dbReference>
<protein>
    <submittedName>
        <fullName evidence="2">NAD(P)H-dependent oxidoreductase</fullName>
    </submittedName>
</protein>
<accession>A0A6M8SU49</accession>
<reference evidence="2 3" key="1">
    <citation type="submission" date="2020-05" db="EMBL/GenBank/DDBJ databases">
        <title>Complete genome sequence of Deefgea sp. D17.</title>
        <authorList>
            <person name="Bae J.-W."/>
            <person name="Han J.E."/>
        </authorList>
    </citation>
    <scope>NUCLEOTIDE SEQUENCE [LARGE SCALE GENOMIC DNA]</scope>
    <source>
        <strain evidence="2 3">D17</strain>
    </source>
</reference>
<dbReference type="SUPFAM" id="SSF52218">
    <property type="entry name" value="Flavoproteins"/>
    <property type="match status" value="1"/>
</dbReference>
<dbReference type="AlphaFoldDB" id="A0A6M8SU49"/>
<dbReference type="PANTHER" id="PTHR30543:SF21">
    <property type="entry name" value="NAD(P)H-DEPENDENT FMN REDUCTASE LOT6"/>
    <property type="match status" value="1"/>
</dbReference>
<gene>
    <name evidence="2" type="ORF">HQN60_00745</name>
</gene>
<dbReference type="InterPro" id="IPR005025">
    <property type="entry name" value="FMN_Rdtase-like_dom"/>
</dbReference>
<dbReference type="Pfam" id="PF03358">
    <property type="entry name" value="FMN_red"/>
    <property type="match status" value="1"/>
</dbReference>
<dbReference type="InterPro" id="IPR029039">
    <property type="entry name" value="Flavoprotein-like_sf"/>
</dbReference>
<dbReference type="Gene3D" id="3.40.50.360">
    <property type="match status" value="1"/>
</dbReference>
<dbReference type="GO" id="GO:0016491">
    <property type="term" value="F:oxidoreductase activity"/>
    <property type="evidence" value="ECO:0007669"/>
    <property type="project" value="InterPro"/>
</dbReference>
<evidence type="ECO:0000313" key="2">
    <source>
        <dbReference type="EMBL" id="QKJ65387.1"/>
    </source>
</evidence>
<evidence type="ECO:0000313" key="3">
    <source>
        <dbReference type="Proteomes" id="UP000504844"/>
    </source>
</evidence>
<name>A0A6M8SU49_9NEIS</name>
<organism evidence="2 3">
    <name type="scientific">Deefgea piscis</name>
    <dbReference type="NCBI Taxonomy" id="2739061"/>
    <lineage>
        <taxon>Bacteria</taxon>
        <taxon>Pseudomonadati</taxon>
        <taxon>Pseudomonadota</taxon>
        <taxon>Betaproteobacteria</taxon>
        <taxon>Neisseriales</taxon>
        <taxon>Chitinibacteraceae</taxon>
        <taxon>Deefgea</taxon>
    </lineage>
</organism>
<proteinExistence type="predicted"/>
<feature type="domain" description="NADPH-dependent FMN reductase-like" evidence="1">
    <location>
        <begin position="5"/>
        <end position="131"/>
    </location>
</feature>
<dbReference type="Proteomes" id="UP000504844">
    <property type="component" value="Chromosome"/>
</dbReference>
<dbReference type="InterPro" id="IPR050712">
    <property type="entry name" value="NAD(P)H-dep_reductase"/>
</dbReference>
<dbReference type="GO" id="GO:0010181">
    <property type="term" value="F:FMN binding"/>
    <property type="evidence" value="ECO:0007669"/>
    <property type="project" value="TreeGrafter"/>
</dbReference>
<sequence>MNKNIKLVAISGSLRAASCNSALLRAVKAMAPIHIQVSLFEQMAFIPPFNPDINIDEFPLLAQLRDQIIAADGVLIASPEYAHGISGVMKNLLDWMVNTPAFVNKPVAILNAAPRAHHAFDSLKEVLTMMSANLLYEASITVPVIGEIKTTEAILRTPLICMDILKSLASFSEFDQATID</sequence>
<evidence type="ECO:0000259" key="1">
    <source>
        <dbReference type="Pfam" id="PF03358"/>
    </source>
</evidence>